<keyword evidence="4" id="KW-1185">Reference proteome</keyword>
<dbReference type="InterPro" id="IPR058663">
    <property type="entry name" value="PucR-like_N"/>
</dbReference>
<protein>
    <submittedName>
        <fullName evidence="3">Transcriptional regulator, CdaR</fullName>
    </submittedName>
</protein>
<dbReference type="STRING" id="469383.Cwoe_1093"/>
<evidence type="ECO:0000259" key="2">
    <source>
        <dbReference type="Pfam" id="PF25906"/>
    </source>
</evidence>
<reference evidence="3 4" key="1">
    <citation type="journal article" date="2010" name="Stand. Genomic Sci.">
        <title>Complete genome sequence of Conexibacter woesei type strain (ID131577).</title>
        <authorList>
            <person name="Pukall R."/>
            <person name="Lapidus A."/>
            <person name="Glavina Del Rio T."/>
            <person name="Copeland A."/>
            <person name="Tice H."/>
            <person name="Cheng J.-F."/>
            <person name="Lucas S."/>
            <person name="Chen F."/>
            <person name="Nolan M."/>
            <person name="Bruce D."/>
            <person name="Goodwin L."/>
            <person name="Pitluck S."/>
            <person name="Mavromatis K."/>
            <person name="Ivanova N."/>
            <person name="Ovchinnikova G."/>
            <person name="Pati A."/>
            <person name="Chen A."/>
            <person name="Palaniappan K."/>
            <person name="Land M."/>
            <person name="Hauser L."/>
            <person name="Chang Y.-J."/>
            <person name="Jeffries C.D."/>
            <person name="Chain P."/>
            <person name="Meincke L."/>
            <person name="Sims D."/>
            <person name="Brettin T."/>
            <person name="Detter J.C."/>
            <person name="Rohde M."/>
            <person name="Goeker M."/>
            <person name="Bristow J."/>
            <person name="Eisen J.A."/>
            <person name="Markowitz V."/>
            <person name="Kyrpides N.C."/>
            <person name="Klenk H.-P."/>
            <person name="Hugenholtz P."/>
        </authorList>
    </citation>
    <scope>NUCLEOTIDE SEQUENCE [LARGE SCALE GENOMIC DNA]</scope>
    <source>
        <strain evidence="4">DSM 14684 / CIP 108061 / JCM 11494 / NBRC 100937 / ID131577</strain>
    </source>
</reference>
<dbReference type="AlphaFoldDB" id="D3FCQ2"/>
<dbReference type="PANTHER" id="PTHR33744">
    <property type="entry name" value="CARBOHYDRATE DIACID REGULATOR"/>
    <property type="match status" value="1"/>
</dbReference>
<reference evidence="4" key="2">
    <citation type="submission" date="2010-01" db="EMBL/GenBank/DDBJ databases">
        <title>The complete genome of Conexibacter woesei DSM 14684.</title>
        <authorList>
            <consortium name="US DOE Joint Genome Institute (JGI-PGF)"/>
            <person name="Lucas S."/>
            <person name="Copeland A."/>
            <person name="Lapidus A."/>
            <person name="Glavina del Rio T."/>
            <person name="Dalin E."/>
            <person name="Tice H."/>
            <person name="Bruce D."/>
            <person name="Goodwin L."/>
            <person name="Pitluck S."/>
            <person name="Kyrpides N."/>
            <person name="Mavromatis K."/>
            <person name="Ivanova N."/>
            <person name="Mikhailova N."/>
            <person name="Chertkov O."/>
            <person name="Brettin T."/>
            <person name="Detter J.C."/>
            <person name="Han C."/>
            <person name="Larimer F."/>
            <person name="Land M."/>
            <person name="Hauser L."/>
            <person name="Markowitz V."/>
            <person name="Cheng J.-F."/>
            <person name="Hugenholtz P."/>
            <person name="Woyke T."/>
            <person name="Wu D."/>
            <person name="Pukall R."/>
            <person name="Steenblock K."/>
            <person name="Schneider S."/>
            <person name="Klenk H.-P."/>
            <person name="Eisen J.A."/>
        </authorList>
    </citation>
    <scope>NUCLEOTIDE SEQUENCE [LARGE SCALE GENOMIC DNA]</scope>
    <source>
        <strain evidence="4">DSM 14684 / CIP 108061 / JCM 11494 / NBRC 100937 / ID131577</strain>
    </source>
</reference>
<organism evidence="3 4">
    <name type="scientific">Conexibacter woesei (strain DSM 14684 / CCUG 47730 / CIP 108061 / JCM 11494 / NBRC 100937 / ID131577)</name>
    <dbReference type="NCBI Taxonomy" id="469383"/>
    <lineage>
        <taxon>Bacteria</taxon>
        <taxon>Bacillati</taxon>
        <taxon>Actinomycetota</taxon>
        <taxon>Thermoleophilia</taxon>
        <taxon>Solirubrobacterales</taxon>
        <taxon>Conexibacteraceae</taxon>
        <taxon>Conexibacter</taxon>
    </lineage>
</organism>
<dbReference type="InterPro" id="IPR025736">
    <property type="entry name" value="PucR_C-HTH_dom"/>
</dbReference>
<dbReference type="Pfam" id="PF13556">
    <property type="entry name" value="HTH_30"/>
    <property type="match status" value="1"/>
</dbReference>
<dbReference type="HOGENOM" id="CLU_044949_0_0_11"/>
<feature type="domain" description="PucR C-terminal helix-turn-helix" evidence="1">
    <location>
        <begin position="361"/>
        <end position="419"/>
    </location>
</feature>
<gene>
    <name evidence="3" type="ordered locus">Cwoe_1093</name>
</gene>
<dbReference type="PANTHER" id="PTHR33744:SF1">
    <property type="entry name" value="DNA-BINDING TRANSCRIPTIONAL ACTIVATOR ADER"/>
    <property type="match status" value="1"/>
</dbReference>
<dbReference type="InterPro" id="IPR042070">
    <property type="entry name" value="PucR_C-HTH_sf"/>
</dbReference>
<evidence type="ECO:0000259" key="1">
    <source>
        <dbReference type="Pfam" id="PF13556"/>
    </source>
</evidence>
<name>D3FCQ2_CONWI</name>
<dbReference type="OrthoDB" id="5243741at2"/>
<evidence type="ECO:0000313" key="3">
    <source>
        <dbReference type="EMBL" id="ADB49525.1"/>
    </source>
</evidence>
<dbReference type="EMBL" id="CP001854">
    <property type="protein sequence ID" value="ADB49525.1"/>
    <property type="molecule type" value="Genomic_DNA"/>
</dbReference>
<feature type="domain" description="PucR-like N-terminal" evidence="2">
    <location>
        <begin position="83"/>
        <end position="169"/>
    </location>
</feature>
<accession>D3FCQ2</accession>
<proteinExistence type="predicted"/>
<sequence>MRHEIPSSLHHKALRAIGARLRAELPALVAETEERLRREQPEVVALLEPALMLEGITVTHERFIAILEGAEAPGDAPRQVALASAASGAGLPVEVLLAGYRVGAQVGWRHVAAYIAEHDVPSEVVMTLATASLAYVDELTANSFEGFARDAAAAGGARARERQALLAALVAGGDDTAAAESLATAAHWPLPERLRVAVLLPAEAGGAGGGGAGAGGVGAGGVGAGGVAGGAGGGLGGAGGASAGVGAAARSLDADAVLLGHVDGAALAAVAERDAEALLEAGIPLALGPAVPPARAPDSLAGARRLAALAAAGALPADRALRWEDHLAALVVHADPGAASALATRRLAPLDGLPPARALMLSETLAAWLAHPGRPREIARLLHLHPQTVRYRLARLRERFGDALDDPDARFELALALRADARHGPQIR</sequence>
<dbReference type="eggNOG" id="COG2508">
    <property type="taxonomic scope" value="Bacteria"/>
</dbReference>
<dbReference type="Proteomes" id="UP000008229">
    <property type="component" value="Chromosome"/>
</dbReference>
<dbReference type="KEGG" id="cwo:Cwoe_1093"/>
<dbReference type="InterPro" id="IPR051448">
    <property type="entry name" value="CdaR-like_regulators"/>
</dbReference>
<dbReference type="Pfam" id="PF25906">
    <property type="entry name" value="PucR-like_N"/>
    <property type="match status" value="1"/>
</dbReference>
<evidence type="ECO:0000313" key="4">
    <source>
        <dbReference type="Proteomes" id="UP000008229"/>
    </source>
</evidence>
<dbReference type="Gene3D" id="1.10.10.2840">
    <property type="entry name" value="PucR C-terminal helix-turn-helix domain"/>
    <property type="match status" value="1"/>
</dbReference>
<dbReference type="RefSeq" id="WP_012932577.1">
    <property type="nucleotide sequence ID" value="NC_013739.1"/>
</dbReference>